<dbReference type="AlphaFoldDB" id="A0A8J7QGH0"/>
<organism evidence="2 3">
    <name type="scientific">Acanthopleuribacter pedis</name>
    <dbReference type="NCBI Taxonomy" id="442870"/>
    <lineage>
        <taxon>Bacteria</taxon>
        <taxon>Pseudomonadati</taxon>
        <taxon>Acidobacteriota</taxon>
        <taxon>Holophagae</taxon>
        <taxon>Acanthopleuribacterales</taxon>
        <taxon>Acanthopleuribacteraceae</taxon>
        <taxon>Acanthopleuribacter</taxon>
    </lineage>
</organism>
<feature type="transmembrane region" description="Helical" evidence="1">
    <location>
        <begin position="7"/>
        <end position="26"/>
    </location>
</feature>
<evidence type="ECO:0000313" key="3">
    <source>
        <dbReference type="Proteomes" id="UP000664417"/>
    </source>
</evidence>
<keyword evidence="1" id="KW-0472">Membrane</keyword>
<evidence type="ECO:0000313" key="2">
    <source>
        <dbReference type="EMBL" id="MBO1318115.1"/>
    </source>
</evidence>
<accession>A0A8J7QGH0</accession>
<keyword evidence="1" id="KW-0812">Transmembrane</keyword>
<protein>
    <submittedName>
        <fullName evidence="2">Uncharacterized protein</fullName>
    </submittedName>
</protein>
<gene>
    <name evidence="2" type="ORF">J3U88_06595</name>
</gene>
<keyword evidence="1" id="KW-1133">Transmembrane helix</keyword>
<dbReference type="Proteomes" id="UP000664417">
    <property type="component" value="Unassembled WGS sequence"/>
</dbReference>
<sequence>MNEQKRVKVMLAVVGILVLGNLYVHFGGGASEIGVFSGGPSLVNAADRSRAEKSMEIIKRLPELNFAPKEAGVGEGEDAERNPFLFGGPDPRVVAEHQRRQAELEEARVAAVVEAQAQAAAEEETEAAAPPKPTFPGKVLGVLASHDDGLIQFAVQLNEELLVVGLGETFDQQYQLMDFQYPTVQLVFTRQNERIEINLESE</sequence>
<proteinExistence type="predicted"/>
<dbReference type="RefSeq" id="WP_207857712.1">
    <property type="nucleotide sequence ID" value="NZ_JAFREP010000004.1"/>
</dbReference>
<name>A0A8J7QGH0_9BACT</name>
<dbReference type="EMBL" id="JAFREP010000004">
    <property type="protein sequence ID" value="MBO1318115.1"/>
    <property type="molecule type" value="Genomic_DNA"/>
</dbReference>
<keyword evidence="3" id="KW-1185">Reference proteome</keyword>
<reference evidence="2" key="1">
    <citation type="submission" date="2021-03" db="EMBL/GenBank/DDBJ databases">
        <authorList>
            <person name="Wang G."/>
        </authorList>
    </citation>
    <scope>NUCLEOTIDE SEQUENCE</scope>
    <source>
        <strain evidence="2">KCTC 12899</strain>
    </source>
</reference>
<comment type="caution">
    <text evidence="2">The sequence shown here is derived from an EMBL/GenBank/DDBJ whole genome shotgun (WGS) entry which is preliminary data.</text>
</comment>
<evidence type="ECO:0000256" key="1">
    <source>
        <dbReference type="SAM" id="Phobius"/>
    </source>
</evidence>